<name>A0A8T7LVV0_9CHLR</name>
<evidence type="ECO:0000313" key="4">
    <source>
        <dbReference type="Proteomes" id="UP001431572"/>
    </source>
</evidence>
<dbReference type="EMBL" id="JACATZ010000001">
    <property type="protein sequence ID" value="NWJ46134.1"/>
    <property type="molecule type" value="Genomic_DNA"/>
</dbReference>
<dbReference type="Proteomes" id="UP000521676">
    <property type="component" value="Unassembled WGS sequence"/>
</dbReference>
<dbReference type="RefSeq" id="WP_341467396.1">
    <property type="nucleotide sequence ID" value="NZ_CP128399.1"/>
</dbReference>
<evidence type="ECO:0000313" key="3">
    <source>
        <dbReference type="Proteomes" id="UP000521676"/>
    </source>
</evidence>
<proteinExistence type="predicted"/>
<evidence type="ECO:0000313" key="2">
    <source>
        <dbReference type="EMBL" id="WJW65512.1"/>
    </source>
</evidence>
<accession>A0A8T7LVV0</accession>
<dbReference type="Proteomes" id="UP001431572">
    <property type="component" value="Chromosome 1"/>
</dbReference>
<protein>
    <submittedName>
        <fullName evidence="1">Uncharacterized protein</fullName>
    </submittedName>
</protein>
<reference evidence="2" key="2">
    <citation type="journal article" date="2024" name="Nature">
        <title>Anoxygenic phototroph of the Chloroflexota uses a type I reaction centre.</title>
        <authorList>
            <person name="Tsuji J.M."/>
            <person name="Shaw N.A."/>
            <person name="Nagashima S."/>
            <person name="Venkiteswaran J.J."/>
            <person name="Schiff S.L."/>
            <person name="Watanabe T."/>
            <person name="Fukui M."/>
            <person name="Hanada S."/>
            <person name="Tank M."/>
            <person name="Neufeld J.D."/>
        </authorList>
    </citation>
    <scope>NUCLEOTIDE SEQUENCE</scope>
    <source>
        <strain evidence="2">L227-S17</strain>
    </source>
</reference>
<reference evidence="1 3" key="1">
    <citation type="submission" date="2020-06" db="EMBL/GenBank/DDBJ databases">
        <title>Anoxygenic phototrophic Chloroflexota member uses a Type I reaction center.</title>
        <authorList>
            <person name="Tsuji J.M."/>
            <person name="Shaw N.A."/>
            <person name="Nagashima S."/>
            <person name="Venkiteswaran J."/>
            <person name="Schiff S.L."/>
            <person name="Hanada S."/>
            <person name="Tank M."/>
            <person name="Neufeld J.D."/>
        </authorList>
    </citation>
    <scope>NUCLEOTIDE SEQUENCE [LARGE SCALE GENOMIC DNA]</scope>
    <source>
        <strain evidence="1">L227-S17</strain>
    </source>
</reference>
<sequence length="175" mass="19757">MLNNLAEMCRAAWGVYEFLRDNDFSEQSGTSKRIRAGNSDKQHARMLEELEELKGVVLGTHVHEGFPQDVVLEGYEVFYWAVCYAVSSGISYGEVEPDIALLEGFDAPTLPAEELALLFEQTVSRDSSGIRQALALVGRACKFANLSPAQLLERDLSEMREKNYLQPYWNNFMKP</sequence>
<dbReference type="EMBL" id="CP128399">
    <property type="protein sequence ID" value="WJW65512.1"/>
    <property type="molecule type" value="Genomic_DNA"/>
</dbReference>
<gene>
    <name evidence="1" type="ORF">HXX08_09670</name>
    <name evidence="2" type="ORF">OZ401_001278</name>
</gene>
<dbReference type="AlphaFoldDB" id="A0A8T7LVV0"/>
<keyword evidence="4" id="KW-1185">Reference proteome</keyword>
<evidence type="ECO:0000313" key="1">
    <source>
        <dbReference type="EMBL" id="NWJ46134.1"/>
    </source>
</evidence>
<organism evidence="1 3">
    <name type="scientific">Candidatus Chlorohelix allophototropha</name>
    <dbReference type="NCBI Taxonomy" id="3003348"/>
    <lineage>
        <taxon>Bacteria</taxon>
        <taxon>Bacillati</taxon>
        <taxon>Chloroflexota</taxon>
        <taxon>Chloroflexia</taxon>
        <taxon>Candidatus Chloroheliales</taxon>
        <taxon>Candidatus Chloroheliaceae</taxon>
        <taxon>Candidatus Chlorohelix</taxon>
    </lineage>
</organism>